<proteinExistence type="predicted"/>
<dbReference type="EMBL" id="BK015827">
    <property type="protein sequence ID" value="DAE27102.1"/>
    <property type="molecule type" value="Genomic_DNA"/>
</dbReference>
<keyword evidence="1" id="KW-1133">Transmembrane helix</keyword>
<name>A0A8S5R6R4_9VIRU</name>
<sequence>MNWTILGRISDILGIISFIVSLGIFRKISIKATMQKETYKRERDALLTNLQALQQNIWDDGLTSEKLQDTLRTNVMEYQIKYFYISSPRCLYHAFRCTLLLRSGITNSNKLKIREDICYLIARLSRKE</sequence>
<protein>
    <submittedName>
        <fullName evidence="2">Uncharacterized protein</fullName>
    </submittedName>
</protein>
<evidence type="ECO:0000313" key="2">
    <source>
        <dbReference type="EMBL" id="DAE27102.1"/>
    </source>
</evidence>
<organism evidence="2">
    <name type="scientific">virus sp. ctah610</name>
    <dbReference type="NCBI Taxonomy" id="2826807"/>
    <lineage>
        <taxon>Viruses</taxon>
    </lineage>
</organism>
<accession>A0A8S5R6R4</accession>
<keyword evidence="1" id="KW-0472">Membrane</keyword>
<feature type="transmembrane region" description="Helical" evidence="1">
    <location>
        <begin position="6"/>
        <end position="25"/>
    </location>
</feature>
<keyword evidence="1" id="KW-0812">Transmembrane</keyword>
<reference evidence="2" key="1">
    <citation type="journal article" date="2021" name="Proc. Natl. Acad. Sci. U.S.A.">
        <title>A Catalog of Tens of Thousands of Viruses from Human Metagenomes Reveals Hidden Associations with Chronic Diseases.</title>
        <authorList>
            <person name="Tisza M.J."/>
            <person name="Buck C.B."/>
        </authorList>
    </citation>
    <scope>NUCLEOTIDE SEQUENCE</scope>
    <source>
        <strain evidence="2">Ctah610</strain>
    </source>
</reference>
<evidence type="ECO:0000256" key="1">
    <source>
        <dbReference type="SAM" id="Phobius"/>
    </source>
</evidence>